<proteinExistence type="predicted"/>
<dbReference type="RefSeq" id="WP_381734473.1">
    <property type="nucleotide sequence ID" value="NZ_BAAASB010000014.1"/>
</dbReference>
<accession>A0ABW0AJT9</accession>
<comment type="caution">
    <text evidence="1">The sequence shown here is derived from an EMBL/GenBank/DDBJ whole genome shotgun (WGS) entry which is preliminary data.</text>
</comment>
<sequence length="157" mass="17688">MVHACGHAWTHDLSSRAADQRASFARWLTSRDCTDCWRTTRSADTAGREEWLAARRAAEQQAAAEWAKRFGMPPLEGPEKILGWAERCRHQLVTTAHTALVAEGTWDEADWADLEEKARNVTRGGWWLDQRDSEAADLPELLDAASANDRGTENPFR</sequence>
<dbReference type="EMBL" id="JBHSKP010000013">
    <property type="protein sequence ID" value="MFC5154028.1"/>
    <property type="molecule type" value="Genomic_DNA"/>
</dbReference>
<evidence type="ECO:0000313" key="2">
    <source>
        <dbReference type="Proteomes" id="UP001596160"/>
    </source>
</evidence>
<protein>
    <submittedName>
        <fullName evidence="1">Uncharacterized protein</fullName>
    </submittedName>
</protein>
<dbReference type="Proteomes" id="UP001596160">
    <property type="component" value="Unassembled WGS sequence"/>
</dbReference>
<gene>
    <name evidence="1" type="ORF">ACFPRH_20040</name>
</gene>
<keyword evidence="2" id="KW-1185">Reference proteome</keyword>
<reference evidence="2" key="1">
    <citation type="journal article" date="2019" name="Int. J. Syst. Evol. Microbiol.">
        <title>The Global Catalogue of Microorganisms (GCM) 10K type strain sequencing project: providing services to taxonomists for standard genome sequencing and annotation.</title>
        <authorList>
            <consortium name="The Broad Institute Genomics Platform"/>
            <consortium name="The Broad Institute Genome Sequencing Center for Infectious Disease"/>
            <person name="Wu L."/>
            <person name="Ma J."/>
        </authorList>
    </citation>
    <scope>NUCLEOTIDE SEQUENCE [LARGE SCALE GENOMIC DNA]</scope>
    <source>
        <strain evidence="2">PCU 266</strain>
    </source>
</reference>
<name>A0ABW0AJT9_9ACTN</name>
<evidence type="ECO:0000313" key="1">
    <source>
        <dbReference type="EMBL" id="MFC5154028.1"/>
    </source>
</evidence>
<organism evidence="1 2">
    <name type="scientific">Streptomyces amakusaensis</name>
    <dbReference type="NCBI Taxonomy" id="67271"/>
    <lineage>
        <taxon>Bacteria</taxon>
        <taxon>Bacillati</taxon>
        <taxon>Actinomycetota</taxon>
        <taxon>Actinomycetes</taxon>
        <taxon>Kitasatosporales</taxon>
        <taxon>Streptomycetaceae</taxon>
        <taxon>Streptomyces</taxon>
    </lineage>
</organism>